<name>A0A0K0CUX2_ANGCA</name>
<dbReference type="WBParaSite" id="ACAC_0000106301-mRNA-1">
    <property type="protein sequence ID" value="ACAC_0000106301-mRNA-1"/>
    <property type="gene ID" value="ACAC_0000106301"/>
</dbReference>
<feature type="transmembrane region" description="Helical" evidence="1">
    <location>
        <begin position="42"/>
        <end position="60"/>
    </location>
</feature>
<protein>
    <submittedName>
        <fullName evidence="3">Type II protein arginine methyltransferase</fullName>
    </submittedName>
</protein>
<evidence type="ECO:0000256" key="1">
    <source>
        <dbReference type="SAM" id="Phobius"/>
    </source>
</evidence>
<dbReference type="Proteomes" id="UP000035642">
    <property type="component" value="Unassembled WGS sequence"/>
</dbReference>
<proteinExistence type="predicted"/>
<organism evidence="2 3">
    <name type="scientific">Angiostrongylus cantonensis</name>
    <name type="common">Rat lungworm</name>
    <dbReference type="NCBI Taxonomy" id="6313"/>
    <lineage>
        <taxon>Eukaryota</taxon>
        <taxon>Metazoa</taxon>
        <taxon>Ecdysozoa</taxon>
        <taxon>Nematoda</taxon>
        <taxon>Chromadorea</taxon>
        <taxon>Rhabditida</taxon>
        <taxon>Rhabditina</taxon>
        <taxon>Rhabditomorpha</taxon>
        <taxon>Strongyloidea</taxon>
        <taxon>Metastrongylidae</taxon>
        <taxon>Angiostrongylus</taxon>
    </lineage>
</organism>
<sequence length="117" mass="13405">MVLDYGFTENSAGGLKQLRSERKCGAIVLKESGFSRMLRTQHHMAVAYILCHILLNAVVVQRRKQRRHTIDVGLPDPVSERRAIRIGVLSYHRLSTNRGEVRIVDDGRPETEEMVFF</sequence>
<keyword evidence="1" id="KW-1133">Transmembrane helix</keyword>
<dbReference type="AlphaFoldDB" id="A0A0K0CUX2"/>
<accession>A0A0K0CUX2</accession>
<keyword evidence="1" id="KW-0812">Transmembrane</keyword>
<keyword evidence="2" id="KW-1185">Reference proteome</keyword>
<evidence type="ECO:0000313" key="2">
    <source>
        <dbReference type="Proteomes" id="UP000035642"/>
    </source>
</evidence>
<reference evidence="2" key="1">
    <citation type="submission" date="2012-09" db="EMBL/GenBank/DDBJ databases">
        <authorList>
            <person name="Martin A.A."/>
        </authorList>
    </citation>
    <scope>NUCLEOTIDE SEQUENCE</scope>
</reference>
<reference evidence="3" key="2">
    <citation type="submission" date="2017-02" db="UniProtKB">
        <authorList>
            <consortium name="WormBaseParasite"/>
        </authorList>
    </citation>
    <scope>IDENTIFICATION</scope>
</reference>
<evidence type="ECO:0000313" key="3">
    <source>
        <dbReference type="WBParaSite" id="ACAC_0000106301-mRNA-1"/>
    </source>
</evidence>
<keyword evidence="1" id="KW-0472">Membrane</keyword>